<name>A0ABQ7Y4K6_BRANA</name>
<evidence type="ECO:0000313" key="1">
    <source>
        <dbReference type="EMBL" id="KAH0862557.1"/>
    </source>
</evidence>
<sequence>MRYGDRCHEYRAQKVVSKVCCRDSQGFCGHSRSRRSINKNKVMGIVVTSIVLTRLCRKCVIVTHKEPATSPPQRDLTINIKRETTNQTDISIKIRCLTSPLGYLNDTTTDIMQHMLTYHDININSAASIVEATNNHVNGIVSRLTDYQDYNPRYIHRIDVDLATINQEAAIRAPTNDEEDELCTLCFEKLGERFLSTHWNATMYSITNA</sequence>
<accession>A0ABQ7Y4K6</accession>
<reference evidence="1 2" key="1">
    <citation type="submission" date="2021-05" db="EMBL/GenBank/DDBJ databases">
        <title>Genome Assembly of Synthetic Allotetraploid Brassica napus Reveals Homoeologous Exchanges between Subgenomes.</title>
        <authorList>
            <person name="Davis J.T."/>
        </authorList>
    </citation>
    <scope>NUCLEOTIDE SEQUENCE [LARGE SCALE GENOMIC DNA]</scope>
    <source>
        <strain evidence="2">cv. Da-Ae</strain>
        <tissue evidence="1">Seedling</tissue>
    </source>
</reference>
<gene>
    <name evidence="1" type="ORF">HID58_079768</name>
</gene>
<organism evidence="1 2">
    <name type="scientific">Brassica napus</name>
    <name type="common">Rape</name>
    <dbReference type="NCBI Taxonomy" id="3708"/>
    <lineage>
        <taxon>Eukaryota</taxon>
        <taxon>Viridiplantae</taxon>
        <taxon>Streptophyta</taxon>
        <taxon>Embryophyta</taxon>
        <taxon>Tracheophyta</taxon>
        <taxon>Spermatophyta</taxon>
        <taxon>Magnoliopsida</taxon>
        <taxon>eudicotyledons</taxon>
        <taxon>Gunneridae</taxon>
        <taxon>Pentapetalae</taxon>
        <taxon>rosids</taxon>
        <taxon>malvids</taxon>
        <taxon>Brassicales</taxon>
        <taxon>Brassicaceae</taxon>
        <taxon>Brassiceae</taxon>
        <taxon>Brassica</taxon>
    </lineage>
</organism>
<dbReference type="Proteomes" id="UP000824890">
    <property type="component" value="Unassembled WGS sequence"/>
</dbReference>
<evidence type="ECO:0000313" key="2">
    <source>
        <dbReference type="Proteomes" id="UP000824890"/>
    </source>
</evidence>
<keyword evidence="2" id="KW-1185">Reference proteome</keyword>
<dbReference type="EMBL" id="JAGKQM010000018">
    <property type="protein sequence ID" value="KAH0862557.1"/>
    <property type="molecule type" value="Genomic_DNA"/>
</dbReference>
<comment type="caution">
    <text evidence="1">The sequence shown here is derived from an EMBL/GenBank/DDBJ whole genome shotgun (WGS) entry which is preliminary data.</text>
</comment>
<proteinExistence type="predicted"/>
<protein>
    <submittedName>
        <fullName evidence="1">Uncharacterized protein</fullName>
    </submittedName>
</protein>